<dbReference type="RefSeq" id="WP_186948116.1">
    <property type="nucleotide sequence ID" value="NZ_JACOGF010000007.1"/>
</dbReference>
<comment type="caution">
    <text evidence="3">The sequence shown here is derived from an EMBL/GenBank/DDBJ whole genome shotgun (WGS) entry which is preliminary data.</text>
</comment>
<evidence type="ECO:0000313" key="3">
    <source>
        <dbReference type="EMBL" id="MBC3918859.1"/>
    </source>
</evidence>
<evidence type="ECO:0000256" key="1">
    <source>
        <dbReference type="SAM" id="Coils"/>
    </source>
</evidence>
<evidence type="ECO:0000313" key="4">
    <source>
        <dbReference type="Proteomes" id="UP000650424"/>
    </source>
</evidence>
<evidence type="ECO:0000259" key="2">
    <source>
        <dbReference type="Pfam" id="PF20703"/>
    </source>
</evidence>
<dbReference type="EMBL" id="JACOGF010000007">
    <property type="protein sequence ID" value="MBC3918859.1"/>
    <property type="molecule type" value="Genomic_DNA"/>
</dbReference>
<feature type="coiled-coil region" evidence="1">
    <location>
        <begin position="489"/>
        <end position="523"/>
    </location>
</feature>
<dbReference type="InterPro" id="IPR021277">
    <property type="entry name" value="DUF2610"/>
</dbReference>
<keyword evidence="4" id="KW-1185">Reference proteome</keyword>
<sequence>MTSTSQMDTVDVNPDRPWLGLSSFTEQTRTLFFGRDREIQELLDRIESLPLTVLFGLSGRGKSSLLGAGIVPRLRENGARPVVVRLRYDGQPLIVQIRDAWDQALGCEASERTLWERAHSRKDFVELRAHPPVIVLDQFEEVFTVGQSQGTELQLLFRELAGLVENRVPLELRERLADDDEFASRFIEQITPARLVITLREDFLAQLEAWKGQLPALMRNRMVLHPLNGPQALDAVVQPGSLGSRQLVDKTTAAAIVRFVAQVRDDAPLSEIEAVPPLLSLLCFELNEVRLQTGEERITLDQLREQGSNILQNFYIRCFEGLPESVRDVIESPLIVSESGHRNSCPHVDLILALQAGGVMAHEAESALTKLMDARLLTQERIGATQRIELTHDLLAPLVVKSRNERRANQQLAVAEASRNAAEQRTRELEQGRKLLQRWVATTSVLAIVAVVALVFAWNSERHATNNLTLAEKQTALVKQESVRALHAETDAKEKSAQAELEADKAQRAEVKVNQSYAELKAQTDALQKSQTVTAETLAIARQNIDDVLNTLERPDMDDVHGFGEIERELLGKLVPLERQLSDKLGSDQSPAGLLRTARLKTRAAVQLNRAGDQLGAAKAWQQVHEYIAQLPERQVSPQLHEVHFLAIYRLFMLSRLLDNFDKQALVKSTQALLERTRTIPNGEYWREAVFDPIASYLREQGNVMEAIAALEKTCAQLEGQVGQYPDNRAALEGLIVMQQGLHDALTHAGKNDEALRMNLARESSIHLGRKRFPRSTSMARQHLVLVFSQLYSALNAKSATTHATLAAEAQTIIDRFRGARTDKTFEAAEASLLLQRAKFELYVNEDATRASELSLASLKAYGTLYNQRIVELQNFDETGNSMAAFSAALEKLEEQAKPQERATLIVRHGLELGKLSAPFLSCARFMGPNAQCSTLVRSATIKAIELLKNDRPDHVAKLIAERKSLFDVSARQMQAVDKKLPPQIPHQDRPSTEPLFELCGLKRDLGNALRGTAQPAALRDELRAAAADCLAWADQYDWDFYLRGSAGGLMNALSMLEEQMGALADARATAKRCWDAALLGCRDRYLSMVREGRGGKKDEALATQIEKVSINMKRFTIPVKAKTTPKDGLTFPFQVYIVGVSGNRRYKGIEDQAIWLLRNRGLVIPQDVRDSFLKLEQIAKDNNLSFPELAMYALNAAQAETITDAEILAIRQEMKRAAFKADARIASDNSGVALAGDDMVELFEQEKSVRGSHQFRHFYAGAIWLFKDANNHDRFAAAPQNFLPEFGGHCIGRLMIGLKEPGSTQFPIRHEGRLYLACSQNILNEVLKDVAGIVSSAQIQWNRLADQPGTKTPMTALGQRLEQAETSGKTTK</sequence>
<dbReference type="NCBIfam" id="NF041384">
    <property type="entry name" value="YHS_seleno_dom"/>
    <property type="match status" value="1"/>
</dbReference>
<dbReference type="SUPFAM" id="SSF52540">
    <property type="entry name" value="P-loop containing nucleoside triphosphate hydrolases"/>
    <property type="match status" value="1"/>
</dbReference>
<feature type="domain" description="Novel STAND NTPase 1" evidence="2">
    <location>
        <begin position="17"/>
        <end position="395"/>
    </location>
</feature>
<protein>
    <submittedName>
        <fullName evidence="3">DUF2610 domain-containing protein</fullName>
    </submittedName>
</protein>
<accession>A0ABR6ZSM8</accession>
<dbReference type="InterPro" id="IPR027417">
    <property type="entry name" value="P-loop_NTPase"/>
</dbReference>
<keyword evidence="1" id="KW-0175">Coiled coil</keyword>
<gene>
    <name evidence="3" type="ORF">H8L32_15315</name>
</gene>
<dbReference type="Pfam" id="PF11020">
    <property type="entry name" value="DUF2610"/>
    <property type="match status" value="1"/>
</dbReference>
<name>A0ABR6ZSM8_9BURK</name>
<dbReference type="Pfam" id="PF20703">
    <property type="entry name" value="nSTAND1"/>
    <property type="match status" value="1"/>
</dbReference>
<dbReference type="Proteomes" id="UP000650424">
    <property type="component" value="Unassembled WGS sequence"/>
</dbReference>
<organism evidence="3 4">
    <name type="scientific">Undibacterium hunanense</name>
    <dbReference type="NCBI Taxonomy" id="2762292"/>
    <lineage>
        <taxon>Bacteria</taxon>
        <taxon>Pseudomonadati</taxon>
        <taxon>Pseudomonadota</taxon>
        <taxon>Betaproteobacteria</taxon>
        <taxon>Burkholderiales</taxon>
        <taxon>Oxalobacteraceae</taxon>
        <taxon>Undibacterium</taxon>
    </lineage>
</organism>
<feature type="coiled-coil region" evidence="1">
    <location>
        <begin position="405"/>
        <end position="432"/>
    </location>
</feature>
<reference evidence="3 4" key="1">
    <citation type="submission" date="2020-08" db="EMBL/GenBank/DDBJ databases">
        <title>Novel species isolated from subtropical streams in China.</title>
        <authorList>
            <person name="Lu H."/>
        </authorList>
    </citation>
    <scope>NUCLEOTIDE SEQUENCE [LARGE SCALE GENOMIC DNA]</scope>
    <source>
        <strain evidence="3 4">CY18W</strain>
    </source>
</reference>
<dbReference type="InterPro" id="IPR049052">
    <property type="entry name" value="nSTAND1"/>
</dbReference>
<proteinExistence type="predicted"/>
<dbReference type="Gene3D" id="3.40.50.300">
    <property type="entry name" value="P-loop containing nucleotide triphosphate hydrolases"/>
    <property type="match status" value="1"/>
</dbReference>